<dbReference type="BioCyc" id="CCAL311458:G131R-1077-MONOMER"/>
<dbReference type="EMBL" id="AP011856">
    <property type="protein sequence ID" value="BAJ48147.1"/>
    <property type="molecule type" value="Genomic_DNA"/>
</dbReference>
<dbReference type="Proteomes" id="UP000008120">
    <property type="component" value="Chromosome"/>
</dbReference>
<gene>
    <name evidence="2" type="ORF">CSUB_C1070</name>
    <name evidence="1" type="ORF">HGMM_F21G03C05</name>
</gene>
<accession>E6N778</accession>
<dbReference type="AlphaFoldDB" id="E6N778"/>
<dbReference type="STRING" id="311458.CSUB_C1070"/>
<evidence type="ECO:0000313" key="3">
    <source>
        <dbReference type="Proteomes" id="UP000008120"/>
    </source>
</evidence>
<dbReference type="KEGG" id="csu:CSUB_C1070"/>
<sequence length="71" mass="8161">MQNLMFTCFWITLICPTVDVSGMEKKLEQVEIPEPSLPVCEAILMPVSDEYTYIHHNSIQIGVFKYIEKAP</sequence>
<evidence type="ECO:0000313" key="2">
    <source>
        <dbReference type="EMBL" id="BAJ50922.1"/>
    </source>
</evidence>
<reference evidence="1 3" key="1">
    <citation type="journal article" date="2005" name="Environ. Microbiol.">
        <title>Genetic and functional properties of uncultivated thermophilic crenarchaeotes from a subsurface gold mine as revealed by analysis of genome fragments.</title>
        <authorList>
            <person name="Nunoura T."/>
            <person name="Hirayama H."/>
            <person name="Takami H."/>
            <person name="Oida H."/>
            <person name="Nishi S."/>
            <person name="Shimamura S."/>
            <person name="Suzuki Y."/>
            <person name="Inagaki F."/>
            <person name="Takai K."/>
            <person name="Nealson K.H."/>
            <person name="Horikoshi K."/>
        </authorList>
    </citation>
    <scope>NUCLEOTIDE SEQUENCE [LARGE SCALE GENOMIC DNA]</scope>
</reference>
<protein>
    <submittedName>
        <fullName evidence="1">Uncharacterized protein</fullName>
    </submittedName>
</protein>
<proteinExistence type="predicted"/>
<organism evidence="1 3">
    <name type="scientific">Caldiarchaeum subterraneum</name>
    <dbReference type="NCBI Taxonomy" id="311458"/>
    <lineage>
        <taxon>Archaea</taxon>
        <taxon>Nitrososphaerota</taxon>
        <taxon>Candidatus Caldarchaeales</taxon>
        <taxon>Candidatus Caldarchaeaceae</taxon>
        <taxon>Candidatus Caldarchaeum</taxon>
    </lineage>
</organism>
<name>E6N778_CALS0</name>
<reference evidence="1 3" key="2">
    <citation type="journal article" date="2011" name="Nucleic Acids Res.">
        <title>Insights into the evolution of Archaea and eukaryotic protein modifier systems revealed by the genome of a novel archaeal group.</title>
        <authorList>
            <person name="Nunoura T."/>
            <person name="Takaki Y."/>
            <person name="Kakuta J."/>
            <person name="Nishi S."/>
            <person name="Sugahara J."/>
            <person name="Kazama H."/>
            <person name="Chee G."/>
            <person name="Hattori M."/>
            <person name="Kanai A."/>
            <person name="Atomi H."/>
            <person name="Takai K."/>
            <person name="Takami H."/>
        </authorList>
    </citation>
    <scope>NUCLEOTIDE SEQUENCE [LARGE SCALE GENOMIC DNA]</scope>
</reference>
<evidence type="ECO:0000313" key="1">
    <source>
        <dbReference type="EMBL" id="BAJ48147.1"/>
    </source>
</evidence>
<dbReference type="EMBL" id="BA000048">
    <property type="protein sequence ID" value="BAJ50922.1"/>
    <property type="molecule type" value="Genomic_DNA"/>
</dbReference>